<keyword evidence="3" id="KW-1185">Reference proteome</keyword>
<protein>
    <submittedName>
        <fullName evidence="2">Uncharacterized protein</fullName>
    </submittedName>
</protein>
<comment type="caution">
    <text evidence="2">The sequence shown here is derived from an EMBL/GenBank/DDBJ whole genome shotgun (WGS) entry which is preliminary data.</text>
</comment>
<dbReference type="EMBL" id="JAVLET010000003">
    <property type="protein sequence ID" value="KAL0471640.1"/>
    <property type="molecule type" value="Genomic_DNA"/>
</dbReference>
<proteinExistence type="predicted"/>
<name>A0ABR3DG32_NEUIN</name>
<evidence type="ECO:0000313" key="2">
    <source>
        <dbReference type="EMBL" id="KAL0471640.1"/>
    </source>
</evidence>
<gene>
    <name evidence="2" type="ORF">QR685DRAFT_209528</name>
</gene>
<reference evidence="2 3" key="1">
    <citation type="submission" date="2023-09" db="EMBL/GenBank/DDBJ databases">
        <title>Multi-omics analysis of a traditional fermented food reveals byproduct-associated fungal strains for waste-to-food upcycling.</title>
        <authorList>
            <consortium name="Lawrence Berkeley National Laboratory"/>
            <person name="Rekdal V.M."/>
            <person name="Villalobos-Escobedo J.M."/>
            <person name="Rodriguez-Valeron N."/>
            <person name="Garcia M.O."/>
            <person name="Vasquez D.P."/>
            <person name="Damayanti I."/>
            <person name="Sorensen P.M."/>
            <person name="Baidoo E.E."/>
            <person name="De Carvalho A.C."/>
            <person name="Riley R."/>
            <person name="Lipzen A."/>
            <person name="He G."/>
            <person name="Yan M."/>
            <person name="Haridas S."/>
            <person name="Daum C."/>
            <person name="Yoshinaga Y."/>
            <person name="Ng V."/>
            <person name="Grigoriev I.V."/>
            <person name="Munk R."/>
            <person name="Nuraida L."/>
            <person name="Wijaya C.H."/>
            <person name="Morales P.-C."/>
            <person name="Keasling J.D."/>
        </authorList>
    </citation>
    <scope>NUCLEOTIDE SEQUENCE [LARGE SCALE GENOMIC DNA]</scope>
    <source>
        <strain evidence="2 3">FGSC 2613</strain>
    </source>
</reference>
<feature type="compositionally biased region" description="Low complexity" evidence="1">
    <location>
        <begin position="207"/>
        <end position="222"/>
    </location>
</feature>
<organism evidence="2 3">
    <name type="scientific">Neurospora intermedia</name>
    <dbReference type="NCBI Taxonomy" id="5142"/>
    <lineage>
        <taxon>Eukaryota</taxon>
        <taxon>Fungi</taxon>
        <taxon>Dikarya</taxon>
        <taxon>Ascomycota</taxon>
        <taxon>Pezizomycotina</taxon>
        <taxon>Sordariomycetes</taxon>
        <taxon>Sordariomycetidae</taxon>
        <taxon>Sordariales</taxon>
        <taxon>Sordariaceae</taxon>
        <taxon>Neurospora</taxon>
    </lineage>
</organism>
<sequence>MICPHSDRILTKKSSRLRWTANTACAWQLRGHSTFCSGCDGFAILCLSFPNFHSFPAQHDVALQQGMRQVPLVSRSGPEGCANPSSTAFKITFLVVVGPAFGSFEPMARELSSQSKHTDTIPSFLANKAGDRFAVPGLNKPKILKPHGRFRHKTFDNECFTTTEACGYATIMEYLTSPWCSGTGIRARLSPKARDRYHLRTSIPQDSIQSESGTSISTSITL</sequence>
<evidence type="ECO:0000256" key="1">
    <source>
        <dbReference type="SAM" id="MobiDB-lite"/>
    </source>
</evidence>
<accession>A0ABR3DG32</accession>
<evidence type="ECO:0000313" key="3">
    <source>
        <dbReference type="Proteomes" id="UP001451303"/>
    </source>
</evidence>
<feature type="region of interest" description="Disordered" evidence="1">
    <location>
        <begin position="200"/>
        <end position="222"/>
    </location>
</feature>
<dbReference type="Proteomes" id="UP001451303">
    <property type="component" value="Unassembled WGS sequence"/>
</dbReference>